<protein>
    <submittedName>
        <fullName evidence="2">Gamma-glutamylcyclotransferase</fullName>
    </submittedName>
</protein>
<dbReference type="CDD" id="cd06661">
    <property type="entry name" value="GGCT_like"/>
    <property type="match status" value="1"/>
</dbReference>
<reference evidence="2 3" key="1">
    <citation type="journal article" date="2019" name="Int. J. Syst. Evol. Microbiol.">
        <title>The Global Catalogue of Microorganisms (GCM) 10K type strain sequencing project: providing services to taxonomists for standard genome sequencing and annotation.</title>
        <authorList>
            <consortium name="The Broad Institute Genomics Platform"/>
            <consortium name="The Broad Institute Genome Sequencing Center for Infectious Disease"/>
            <person name="Wu L."/>
            <person name="Ma J."/>
        </authorList>
    </citation>
    <scope>NUCLEOTIDE SEQUENCE [LARGE SCALE GENOMIC DNA]</scope>
    <source>
        <strain evidence="2 3">JCM 15575</strain>
    </source>
</reference>
<evidence type="ECO:0000259" key="1">
    <source>
        <dbReference type="Pfam" id="PF06094"/>
    </source>
</evidence>
<gene>
    <name evidence="2" type="ORF">GCM10009807_23240</name>
</gene>
<dbReference type="InterPro" id="IPR013024">
    <property type="entry name" value="GGCT-like"/>
</dbReference>
<evidence type="ECO:0000313" key="2">
    <source>
        <dbReference type="EMBL" id="GAA1678690.1"/>
    </source>
</evidence>
<dbReference type="EMBL" id="BAAAPK010000001">
    <property type="protein sequence ID" value="GAA1678690.1"/>
    <property type="molecule type" value="Genomic_DNA"/>
</dbReference>
<dbReference type="InterPro" id="IPR036568">
    <property type="entry name" value="GGCT-like_sf"/>
</dbReference>
<proteinExistence type="predicted"/>
<dbReference type="InterPro" id="IPR009288">
    <property type="entry name" value="AIG2-like_dom"/>
</dbReference>
<dbReference type="Proteomes" id="UP001500596">
    <property type="component" value="Unassembled WGS sequence"/>
</dbReference>
<sequence>MSHPLGDDGRAEYPDAVAAPDQLLFSYGTLQNPDVQLDTFGRLLDVEDDALPGYTVDYTEIEDPRVVDLSGLSVHPVVRPTGNALDKVTGKVLRVTEDELDAADEYEVALYRRVQVRLRSGRAAWVYVSN</sequence>
<dbReference type="Gene3D" id="3.10.490.10">
    <property type="entry name" value="Gamma-glutamyl cyclotransferase-like"/>
    <property type="match status" value="1"/>
</dbReference>
<accession>A0ABN2GYK8</accession>
<feature type="domain" description="Gamma-glutamylcyclotransferase AIG2-like" evidence="1">
    <location>
        <begin position="24"/>
        <end position="129"/>
    </location>
</feature>
<organism evidence="2 3">
    <name type="scientific">Microbacterium lacus</name>
    <dbReference type="NCBI Taxonomy" id="415217"/>
    <lineage>
        <taxon>Bacteria</taxon>
        <taxon>Bacillati</taxon>
        <taxon>Actinomycetota</taxon>
        <taxon>Actinomycetes</taxon>
        <taxon>Micrococcales</taxon>
        <taxon>Microbacteriaceae</taxon>
        <taxon>Microbacterium</taxon>
    </lineage>
</organism>
<comment type="caution">
    <text evidence="2">The sequence shown here is derived from an EMBL/GenBank/DDBJ whole genome shotgun (WGS) entry which is preliminary data.</text>
</comment>
<keyword evidence="3" id="KW-1185">Reference proteome</keyword>
<evidence type="ECO:0000313" key="3">
    <source>
        <dbReference type="Proteomes" id="UP001500596"/>
    </source>
</evidence>
<dbReference type="SUPFAM" id="SSF110857">
    <property type="entry name" value="Gamma-glutamyl cyclotransferase-like"/>
    <property type="match status" value="1"/>
</dbReference>
<dbReference type="Pfam" id="PF06094">
    <property type="entry name" value="GGACT"/>
    <property type="match status" value="1"/>
</dbReference>
<name>A0ABN2GYK8_9MICO</name>